<protein>
    <submittedName>
        <fullName evidence="1">Uncharacterized protein</fullName>
    </submittedName>
</protein>
<comment type="caution">
    <text evidence="1">The sequence shown here is derived from an EMBL/GenBank/DDBJ whole genome shotgun (WGS) entry which is preliminary data.</text>
</comment>
<reference evidence="1" key="1">
    <citation type="journal article" date="2015" name="Nature">
        <title>Complex archaea that bridge the gap between prokaryotes and eukaryotes.</title>
        <authorList>
            <person name="Spang A."/>
            <person name="Saw J.H."/>
            <person name="Jorgensen S.L."/>
            <person name="Zaremba-Niedzwiedzka K."/>
            <person name="Martijn J."/>
            <person name="Lind A.E."/>
            <person name="van Eijk R."/>
            <person name="Schleper C."/>
            <person name="Guy L."/>
            <person name="Ettema T.J."/>
        </authorList>
    </citation>
    <scope>NUCLEOTIDE SEQUENCE</scope>
</reference>
<dbReference type="AlphaFoldDB" id="A0A0F9IU12"/>
<dbReference type="EMBL" id="LAZR01018210">
    <property type="protein sequence ID" value="KKL97255.1"/>
    <property type="molecule type" value="Genomic_DNA"/>
</dbReference>
<sequence length="91" mass="9871">MSTPLDEATVRVFAEAIAEQADEMYRDMEDEYAGTRARAITFVAYGVAYALADPGLAQMICKAAVGESSFEKMRRSTDGISRAIRERAAGA</sequence>
<proteinExistence type="predicted"/>
<accession>A0A0F9IU12</accession>
<organism evidence="1">
    <name type="scientific">marine sediment metagenome</name>
    <dbReference type="NCBI Taxonomy" id="412755"/>
    <lineage>
        <taxon>unclassified sequences</taxon>
        <taxon>metagenomes</taxon>
        <taxon>ecological metagenomes</taxon>
    </lineage>
</organism>
<evidence type="ECO:0000313" key="1">
    <source>
        <dbReference type="EMBL" id="KKL97255.1"/>
    </source>
</evidence>
<gene>
    <name evidence="1" type="ORF">LCGC14_1836290</name>
</gene>
<name>A0A0F9IU12_9ZZZZ</name>